<evidence type="ECO:0000256" key="5">
    <source>
        <dbReference type="ARBA" id="ARBA00023125"/>
    </source>
</evidence>
<dbReference type="PANTHER" id="PTHR45654">
    <property type="entry name" value="HOMEOBOX-LEUCINE ZIPPER PROTEIN MERISTEM L1"/>
    <property type="match status" value="1"/>
</dbReference>
<feature type="compositionally biased region" description="Polar residues" evidence="12">
    <location>
        <begin position="216"/>
        <end position="231"/>
    </location>
</feature>
<dbReference type="FunFam" id="1.10.10.60:FF:000229">
    <property type="entry name" value="Homeobox-leucine zipper protein HDG1"/>
    <property type="match status" value="1"/>
</dbReference>
<dbReference type="EMBL" id="SDMP01000009">
    <property type="protein sequence ID" value="RYR37407.1"/>
    <property type="molecule type" value="Genomic_DNA"/>
</dbReference>
<dbReference type="Pfam" id="PF25797">
    <property type="entry name" value="PDF2_C"/>
    <property type="match status" value="1"/>
</dbReference>
<dbReference type="AlphaFoldDB" id="A0A445BFF5"/>
<reference evidence="15 16" key="1">
    <citation type="submission" date="2019-01" db="EMBL/GenBank/DDBJ databases">
        <title>Sequencing of cultivated peanut Arachis hypogaea provides insights into genome evolution and oil improvement.</title>
        <authorList>
            <person name="Chen X."/>
        </authorList>
    </citation>
    <scope>NUCLEOTIDE SEQUENCE [LARGE SCALE GENOMIC DNA]</scope>
    <source>
        <strain evidence="16">cv. Fuhuasheng</strain>
        <tissue evidence="15">Leaves</tissue>
    </source>
</reference>
<keyword evidence="5 9" id="KW-0238">DNA-binding</keyword>
<keyword evidence="16" id="KW-1185">Reference proteome</keyword>
<dbReference type="Gene3D" id="3.30.530.20">
    <property type="match status" value="1"/>
</dbReference>
<dbReference type="Pfam" id="PF01852">
    <property type="entry name" value="START"/>
    <property type="match status" value="1"/>
</dbReference>
<dbReference type="InterPro" id="IPR002913">
    <property type="entry name" value="START_lipid-bd_dom"/>
</dbReference>
<dbReference type="InterPro" id="IPR042160">
    <property type="entry name" value="HD-Zip_IV"/>
</dbReference>
<keyword evidence="3" id="KW-0805">Transcription regulation</keyword>
<evidence type="ECO:0000256" key="1">
    <source>
        <dbReference type="ARBA" id="ARBA00004123"/>
    </source>
</evidence>
<keyword evidence="7" id="KW-0804">Transcription</keyword>
<evidence type="ECO:0000256" key="12">
    <source>
        <dbReference type="SAM" id="MobiDB-lite"/>
    </source>
</evidence>
<feature type="region of interest" description="Disordered" evidence="12">
    <location>
        <begin position="182"/>
        <end position="231"/>
    </location>
</feature>
<evidence type="ECO:0000313" key="15">
    <source>
        <dbReference type="EMBL" id="RYR37407.1"/>
    </source>
</evidence>
<keyword evidence="8 9" id="KW-0539">Nucleus</keyword>
<dbReference type="PROSITE" id="PS50848">
    <property type="entry name" value="START"/>
    <property type="match status" value="1"/>
</dbReference>
<evidence type="ECO:0000256" key="4">
    <source>
        <dbReference type="ARBA" id="ARBA00023054"/>
    </source>
</evidence>
<dbReference type="PANTHER" id="PTHR45654:SF77">
    <property type="entry name" value="HOMEOBOX-LEUCINE ZIPPER PROTEIN MERISTEM L1"/>
    <property type="match status" value="1"/>
</dbReference>
<feature type="region of interest" description="Disordered" evidence="12">
    <location>
        <begin position="33"/>
        <end position="54"/>
    </location>
</feature>
<dbReference type="CDD" id="cd00086">
    <property type="entry name" value="homeodomain"/>
    <property type="match status" value="1"/>
</dbReference>
<dbReference type="Proteomes" id="UP000289738">
    <property type="component" value="Chromosome A09"/>
</dbReference>
<evidence type="ECO:0000256" key="7">
    <source>
        <dbReference type="ARBA" id="ARBA00023163"/>
    </source>
</evidence>
<dbReference type="GO" id="GO:0003677">
    <property type="term" value="F:DNA binding"/>
    <property type="evidence" value="ECO:0007669"/>
    <property type="project" value="UniProtKB-UniRule"/>
</dbReference>
<dbReference type="SMART" id="SM00234">
    <property type="entry name" value="START"/>
    <property type="match status" value="1"/>
</dbReference>
<evidence type="ECO:0000259" key="14">
    <source>
        <dbReference type="PROSITE" id="PS50848"/>
    </source>
</evidence>
<comment type="subcellular location">
    <subcellularLocation>
        <location evidence="1 9 10">Nucleus</location>
    </subcellularLocation>
</comment>
<evidence type="ECO:0000256" key="10">
    <source>
        <dbReference type="RuleBase" id="RU000682"/>
    </source>
</evidence>
<dbReference type="PROSITE" id="PS50071">
    <property type="entry name" value="HOMEOBOX_2"/>
    <property type="match status" value="1"/>
</dbReference>
<dbReference type="SMART" id="SM00389">
    <property type="entry name" value="HOX"/>
    <property type="match status" value="1"/>
</dbReference>
<dbReference type="SUPFAM" id="SSF46689">
    <property type="entry name" value="Homeodomain-like"/>
    <property type="match status" value="1"/>
</dbReference>
<dbReference type="CDD" id="cd08875">
    <property type="entry name" value="START_ArGLABRA2_like"/>
    <property type="match status" value="1"/>
</dbReference>
<evidence type="ECO:0000313" key="16">
    <source>
        <dbReference type="Proteomes" id="UP000289738"/>
    </source>
</evidence>
<dbReference type="InterPro" id="IPR023393">
    <property type="entry name" value="START-like_dom_sf"/>
</dbReference>
<dbReference type="GO" id="GO:0008289">
    <property type="term" value="F:lipid binding"/>
    <property type="evidence" value="ECO:0007669"/>
    <property type="project" value="InterPro"/>
</dbReference>
<dbReference type="Gramene" id="arahy.Tifrunner.gnm2.ann2.Ah09g368400.1">
    <property type="protein sequence ID" value="arahy.Tifrunner.gnm2.ann2.Ah09g368400.1-CDS"/>
    <property type="gene ID" value="arahy.Tifrunner.gnm2.ann2.Ah09g368400"/>
</dbReference>
<feature type="compositionally biased region" description="Low complexity" evidence="12">
    <location>
        <begin position="203"/>
        <end position="215"/>
    </location>
</feature>
<sequence length="853" mass="94656">MSNHSMMNNNSSGSDYFLRKILEIQDFEVDTDSHANMQQPPPGYGSDHPKKKRYQRHTPYQIQEMETFFKACPHPDEQQRIELGNVLGLDHLQIKFWFQNKRTQLKNQYERNENFALKNENEELRAENENYKEILNSIRCHGCGGPPPPPLTYDQMRQENNKLREQIEWMSTMMSNCVLQEPDNTSKPNITRPQNVPNIESSQQNNTNNMMPQTQSVPNQELGNMASPPQSNNIDMLSPSMFNQGIIDSMRLTQQNNGIDMPQNVINHGIVKDMPSSQAHNNVINMTPPMSMLNQGIGDNIAVIPPSVLDQGNCSVPSSSQHNNEIYINLPLSSLNQDVGSYGAKSNDKARETSSGSDPLIRSLPVSNKAMIEELAAASLEELKALVQAGEPMWVSGAHNSETINEQEYYRTFPGGIGPRLLGYKSESSRESRVINMNHVNLVEILNDVDLWSRVFCSIVSKAAGFQVLSTGQAGSYDGNLQVVSSEFQMPTPLVPAREYYFLRYCKKLQDGRWVVVDASLETSQPNATIPPTRRRPSGCLIQASPDGYSTKVTWVEHVEVDDRALMVNSMYKPLVESGLAFGARRWVAQLDRRCERIASAVQTTTILQPQEDQLSVTSVEGKKGLVKLAERMVMDFLSGVGASTVENWAIVTPSTNHSNIRIITRKVEDDPGRPSGIVIGAATCFHLAVPPNSFFDRVRTANARAEWDVLCTGGVAEEFAHIKNGRDPGNCITLFRIKSPDAKNNGMIIVQESSSDSTGSFVIYAPVDMNSINAVIGGRDPDELPILPSGMAILPDGGGGCLVTLAFQILIESDPTKKISICSVSTINQLVKVTVNNIKALFKTEEEPNERI</sequence>
<evidence type="ECO:0008006" key="17">
    <source>
        <dbReference type="Google" id="ProtNLM"/>
    </source>
</evidence>
<keyword evidence="4 11" id="KW-0175">Coiled coil</keyword>
<dbReference type="STRING" id="3818.A0A445BFF5"/>
<proteinExistence type="inferred from homology"/>
<comment type="similarity">
    <text evidence="2">Belongs to the HD-ZIP homeobox family. Class IV subfamily.</text>
</comment>
<dbReference type="InterPro" id="IPR001356">
    <property type="entry name" value="HD"/>
</dbReference>
<gene>
    <name evidence="15" type="ORF">Ahy_A09g042295</name>
</gene>
<evidence type="ECO:0000256" key="6">
    <source>
        <dbReference type="ARBA" id="ARBA00023155"/>
    </source>
</evidence>
<feature type="DNA-binding region" description="Homeobox" evidence="9">
    <location>
        <begin position="50"/>
        <end position="109"/>
    </location>
</feature>
<dbReference type="Gene3D" id="1.10.10.60">
    <property type="entry name" value="Homeodomain-like"/>
    <property type="match status" value="1"/>
</dbReference>
<organism evidence="15 16">
    <name type="scientific">Arachis hypogaea</name>
    <name type="common">Peanut</name>
    <dbReference type="NCBI Taxonomy" id="3818"/>
    <lineage>
        <taxon>Eukaryota</taxon>
        <taxon>Viridiplantae</taxon>
        <taxon>Streptophyta</taxon>
        <taxon>Embryophyta</taxon>
        <taxon>Tracheophyta</taxon>
        <taxon>Spermatophyta</taxon>
        <taxon>Magnoliopsida</taxon>
        <taxon>eudicotyledons</taxon>
        <taxon>Gunneridae</taxon>
        <taxon>Pentapetalae</taxon>
        <taxon>rosids</taxon>
        <taxon>fabids</taxon>
        <taxon>Fabales</taxon>
        <taxon>Fabaceae</taxon>
        <taxon>Papilionoideae</taxon>
        <taxon>50 kb inversion clade</taxon>
        <taxon>dalbergioids sensu lato</taxon>
        <taxon>Dalbergieae</taxon>
        <taxon>Pterocarpus clade</taxon>
        <taxon>Arachis</taxon>
    </lineage>
</organism>
<protein>
    <recommendedName>
        <fullName evidence="17">Homeobox-leucine zipper protein</fullName>
    </recommendedName>
</protein>
<evidence type="ECO:0000256" key="8">
    <source>
        <dbReference type="ARBA" id="ARBA00023242"/>
    </source>
</evidence>
<dbReference type="GO" id="GO:0005634">
    <property type="term" value="C:nucleus"/>
    <property type="evidence" value="ECO:0007669"/>
    <property type="project" value="UniProtKB-SubCell"/>
</dbReference>
<feature type="compositionally biased region" description="Polar residues" evidence="12">
    <location>
        <begin position="182"/>
        <end position="202"/>
    </location>
</feature>
<dbReference type="OrthoDB" id="6159439at2759"/>
<dbReference type="InterPro" id="IPR009057">
    <property type="entry name" value="Homeodomain-like_sf"/>
</dbReference>
<keyword evidence="6 9" id="KW-0371">Homeobox</keyword>
<dbReference type="SUPFAM" id="SSF55961">
    <property type="entry name" value="Bet v1-like"/>
    <property type="match status" value="2"/>
</dbReference>
<feature type="domain" description="START" evidence="14">
    <location>
        <begin position="365"/>
        <end position="600"/>
    </location>
</feature>
<evidence type="ECO:0000259" key="13">
    <source>
        <dbReference type="PROSITE" id="PS50071"/>
    </source>
</evidence>
<dbReference type="Pfam" id="PF00046">
    <property type="entry name" value="Homeodomain"/>
    <property type="match status" value="1"/>
</dbReference>
<evidence type="ECO:0000256" key="3">
    <source>
        <dbReference type="ARBA" id="ARBA00023015"/>
    </source>
</evidence>
<evidence type="ECO:0000256" key="11">
    <source>
        <dbReference type="SAM" id="Coils"/>
    </source>
</evidence>
<feature type="domain" description="Homeobox" evidence="13">
    <location>
        <begin position="48"/>
        <end position="108"/>
    </location>
</feature>
<comment type="caution">
    <text evidence="15">The sequence shown here is derived from an EMBL/GenBank/DDBJ whole genome shotgun (WGS) entry which is preliminary data.</text>
</comment>
<feature type="coiled-coil region" evidence="11">
    <location>
        <begin position="107"/>
        <end position="173"/>
    </location>
</feature>
<accession>A0A445BFF5</accession>
<evidence type="ECO:0000256" key="9">
    <source>
        <dbReference type="PROSITE-ProRule" id="PRU00108"/>
    </source>
</evidence>
<name>A0A445BFF5_ARAHY</name>
<dbReference type="InterPro" id="IPR057993">
    <property type="entry name" value="HD-Zip_IV_C"/>
</dbReference>
<evidence type="ECO:0000256" key="2">
    <source>
        <dbReference type="ARBA" id="ARBA00006789"/>
    </source>
</evidence>
<feature type="region of interest" description="Disordered" evidence="12">
    <location>
        <begin position="340"/>
        <end position="360"/>
    </location>
</feature>